<comment type="similarity">
    <text evidence="1 2">Belongs to the enoyl-CoA hydratase/isomerase family.</text>
</comment>
<dbReference type="SUPFAM" id="SSF52096">
    <property type="entry name" value="ClpP/crotonase"/>
    <property type="match status" value="1"/>
</dbReference>
<dbReference type="InterPro" id="IPR018376">
    <property type="entry name" value="Enoyl-CoA_hyd/isom_CS"/>
</dbReference>
<gene>
    <name evidence="3" type="ORF">FY036_07445</name>
</gene>
<evidence type="ECO:0000256" key="2">
    <source>
        <dbReference type="RuleBase" id="RU003707"/>
    </source>
</evidence>
<dbReference type="InterPro" id="IPR029045">
    <property type="entry name" value="ClpP/crotonase-like_dom_sf"/>
</dbReference>
<proteinExistence type="inferred from homology"/>
<dbReference type="PANTHER" id="PTHR43802:SF1">
    <property type="entry name" value="IP11341P-RELATED"/>
    <property type="match status" value="1"/>
</dbReference>
<reference evidence="3 4" key="1">
    <citation type="submission" date="2019-08" db="EMBL/GenBank/DDBJ databases">
        <authorList>
            <person name="Seo Y.L."/>
        </authorList>
    </citation>
    <scope>NUCLEOTIDE SEQUENCE [LARGE SCALE GENOMIC DNA]</scope>
    <source>
        <strain evidence="3 4">MaA-C15</strain>
    </source>
</reference>
<evidence type="ECO:0000313" key="4">
    <source>
        <dbReference type="Proteomes" id="UP000323258"/>
    </source>
</evidence>
<name>A0A5D4GXU5_9HYPH</name>
<dbReference type="RefSeq" id="WP_148914091.1">
    <property type="nucleotide sequence ID" value="NZ_VSZS01000059.1"/>
</dbReference>
<evidence type="ECO:0000313" key="3">
    <source>
        <dbReference type="EMBL" id="TYR33416.1"/>
    </source>
</evidence>
<dbReference type="OrthoDB" id="9781757at2"/>
<dbReference type="CDD" id="cd06558">
    <property type="entry name" value="crotonase-like"/>
    <property type="match status" value="1"/>
</dbReference>
<keyword evidence="4" id="KW-1185">Reference proteome</keyword>
<dbReference type="InterPro" id="IPR014748">
    <property type="entry name" value="Enoyl-CoA_hydra_C"/>
</dbReference>
<dbReference type="EMBL" id="VSZS01000059">
    <property type="protein sequence ID" value="TYR33416.1"/>
    <property type="molecule type" value="Genomic_DNA"/>
</dbReference>
<dbReference type="GO" id="GO:0003824">
    <property type="term" value="F:catalytic activity"/>
    <property type="evidence" value="ECO:0007669"/>
    <property type="project" value="InterPro"/>
</dbReference>
<comment type="caution">
    <text evidence="3">The sequence shown here is derived from an EMBL/GenBank/DDBJ whole genome shotgun (WGS) entry which is preliminary data.</text>
</comment>
<organism evidence="3 4">
    <name type="scientific">Neoaquamicrobium microcysteis</name>
    <dbReference type="NCBI Taxonomy" id="2682781"/>
    <lineage>
        <taxon>Bacteria</taxon>
        <taxon>Pseudomonadati</taxon>
        <taxon>Pseudomonadota</taxon>
        <taxon>Alphaproteobacteria</taxon>
        <taxon>Hyphomicrobiales</taxon>
        <taxon>Phyllobacteriaceae</taxon>
        <taxon>Neoaquamicrobium</taxon>
    </lineage>
</organism>
<dbReference type="Gene3D" id="3.90.226.10">
    <property type="entry name" value="2-enoyl-CoA Hydratase, Chain A, domain 1"/>
    <property type="match status" value="1"/>
</dbReference>
<dbReference type="Pfam" id="PF00378">
    <property type="entry name" value="ECH_1"/>
    <property type="match status" value="1"/>
</dbReference>
<dbReference type="AlphaFoldDB" id="A0A5D4GXU5"/>
<reference evidence="3 4" key="2">
    <citation type="submission" date="2019-09" db="EMBL/GenBank/DDBJ databases">
        <title>Mesorhizobium sp. MaA-C15 isolated from Microcystis aeruginosa.</title>
        <authorList>
            <person name="Jeong S.E."/>
            <person name="Jin H.M."/>
            <person name="Jeon C.O."/>
        </authorList>
    </citation>
    <scope>NUCLEOTIDE SEQUENCE [LARGE SCALE GENOMIC DNA]</scope>
    <source>
        <strain evidence="3 4">MaA-C15</strain>
    </source>
</reference>
<accession>A0A5D4GXU5</accession>
<sequence>MSENPVLFKIDGPVARITFNRPDVLNAFDRVCAMALLEAFRSIEADPRIRVVVMKGNGRAFMAGGDVSTFSVGPEDAPAYFKGLLDPFHEAIEIMMGLDRPVVAAVHGAVAGAGFSLAMAADLVITSADARFTMAYTKLGVSADGSISWSLPRLVGLRKALEMALLSDLYDAEQALSLGLVNSIVPTDQFEGEAERVVQRLAAGPTIAFGRMKKLLRLSLERTLPEQLRAEEDALIDCVVTQDFAVGVSAFQKKEEARFTGK</sequence>
<dbReference type="Gene3D" id="1.10.12.10">
    <property type="entry name" value="Lyase 2-enoyl-coa Hydratase, Chain A, domain 2"/>
    <property type="match status" value="1"/>
</dbReference>
<dbReference type="InterPro" id="IPR001753">
    <property type="entry name" value="Enoyl-CoA_hydra/iso"/>
</dbReference>
<evidence type="ECO:0000256" key="1">
    <source>
        <dbReference type="ARBA" id="ARBA00005254"/>
    </source>
</evidence>
<protein>
    <submittedName>
        <fullName evidence="3">Enoyl-CoA hydratase</fullName>
    </submittedName>
</protein>
<dbReference type="Proteomes" id="UP000323258">
    <property type="component" value="Unassembled WGS sequence"/>
</dbReference>
<dbReference type="PANTHER" id="PTHR43802">
    <property type="entry name" value="ENOYL-COA HYDRATASE"/>
    <property type="match status" value="1"/>
</dbReference>
<dbReference type="PROSITE" id="PS00166">
    <property type="entry name" value="ENOYL_COA_HYDRATASE"/>
    <property type="match status" value="1"/>
</dbReference>